<sequence length="67" mass="7702">MQHYQSNVTAVMLFCSTCNRKTMHRVDDNRVGNCMEPHVAGMSKAQLKRLKDKEKHAIEGEQEVLDL</sequence>
<protein>
    <submittedName>
        <fullName evidence="1">Uncharacterized protein</fullName>
    </submittedName>
</protein>
<organism evidence="1">
    <name type="scientific">viral metagenome</name>
    <dbReference type="NCBI Taxonomy" id="1070528"/>
    <lineage>
        <taxon>unclassified sequences</taxon>
        <taxon>metagenomes</taxon>
        <taxon>organismal metagenomes</taxon>
    </lineage>
</organism>
<evidence type="ECO:0000313" key="1">
    <source>
        <dbReference type="EMBL" id="QJA67605.1"/>
    </source>
</evidence>
<accession>A0A6M3JEK6</accession>
<reference evidence="1" key="1">
    <citation type="submission" date="2020-03" db="EMBL/GenBank/DDBJ databases">
        <title>The deep terrestrial virosphere.</title>
        <authorList>
            <person name="Holmfeldt K."/>
            <person name="Nilsson E."/>
            <person name="Simone D."/>
            <person name="Lopez-Fernandez M."/>
            <person name="Wu X."/>
            <person name="de Brujin I."/>
            <person name="Lundin D."/>
            <person name="Andersson A."/>
            <person name="Bertilsson S."/>
            <person name="Dopson M."/>
        </authorList>
    </citation>
    <scope>NUCLEOTIDE SEQUENCE</scope>
    <source>
        <strain evidence="1">MM415B00199</strain>
    </source>
</reference>
<proteinExistence type="predicted"/>
<dbReference type="AlphaFoldDB" id="A0A6M3JEK6"/>
<gene>
    <name evidence="1" type="ORF">MM415B00199_0060</name>
</gene>
<dbReference type="EMBL" id="MT141573">
    <property type="protein sequence ID" value="QJA67605.1"/>
    <property type="molecule type" value="Genomic_DNA"/>
</dbReference>
<name>A0A6M3JEK6_9ZZZZ</name>